<dbReference type="Gene3D" id="2.60.40.10">
    <property type="entry name" value="Immunoglobulins"/>
    <property type="match status" value="1"/>
</dbReference>
<comment type="caution">
    <text evidence="4">The sequence shown here is derived from an EMBL/GenBank/DDBJ whole genome shotgun (WGS) entry which is preliminary data.</text>
</comment>
<accession>A0ABM8QGK9</accession>
<dbReference type="RefSeq" id="WP_211609322.1">
    <property type="nucleotide sequence ID" value="NZ_CAJNBK010000001.1"/>
</dbReference>
<evidence type="ECO:0000313" key="5">
    <source>
        <dbReference type="Proteomes" id="UP000672526"/>
    </source>
</evidence>
<dbReference type="Pfam" id="PF09118">
    <property type="entry name" value="GO-like_E_set"/>
    <property type="match status" value="1"/>
</dbReference>
<feature type="domain" description="Ricin B lectin" evidence="3">
    <location>
        <begin position="42"/>
        <end position="174"/>
    </location>
</feature>
<dbReference type="InterPro" id="IPR009880">
    <property type="entry name" value="Glyoxal_oxidase_N"/>
</dbReference>
<reference evidence="4 5" key="1">
    <citation type="submission" date="2021-02" db="EMBL/GenBank/DDBJ databases">
        <authorList>
            <person name="Vanwijnsberghe S."/>
        </authorList>
    </citation>
    <scope>NUCLEOTIDE SEQUENCE [LARGE SCALE GENOMIC DNA]</scope>
    <source>
        <strain evidence="4 5">LMG 31837</strain>
    </source>
</reference>
<evidence type="ECO:0000256" key="1">
    <source>
        <dbReference type="ARBA" id="ARBA00022729"/>
    </source>
</evidence>
<organism evidence="4 5">
    <name type="scientific">Paraburkholderia haematera</name>
    <dbReference type="NCBI Taxonomy" id="2793077"/>
    <lineage>
        <taxon>Bacteria</taxon>
        <taxon>Pseudomonadati</taxon>
        <taxon>Pseudomonadota</taxon>
        <taxon>Betaproteobacteria</taxon>
        <taxon>Burkholderiales</taxon>
        <taxon>Burkholderiaceae</taxon>
        <taxon>Paraburkholderia</taxon>
    </lineage>
</organism>
<feature type="signal peptide" evidence="2">
    <location>
        <begin position="1"/>
        <end position="39"/>
    </location>
</feature>
<feature type="chain" id="PRO_5046885545" description="Ricin B lectin domain-containing protein" evidence="2">
    <location>
        <begin position="40"/>
        <end position="652"/>
    </location>
</feature>
<dbReference type="SMART" id="SM00612">
    <property type="entry name" value="Kelch"/>
    <property type="match status" value="2"/>
</dbReference>
<dbReference type="InterPro" id="IPR014756">
    <property type="entry name" value="Ig_E-set"/>
</dbReference>
<protein>
    <recommendedName>
        <fullName evidence="3">Ricin B lectin domain-containing protein</fullName>
    </recommendedName>
</protein>
<evidence type="ECO:0000256" key="2">
    <source>
        <dbReference type="SAM" id="SignalP"/>
    </source>
</evidence>
<dbReference type="SUPFAM" id="SSF50370">
    <property type="entry name" value="Ricin B-like lectins"/>
    <property type="match status" value="1"/>
</dbReference>
<sequence>MAHILSARIVSRSLHRCAKTLFLIALTSAFTTLSGPAEAQTSSPIGLSGSSLCVDVDSQSLSPGASVLAWTCNGGANQNWLPSASGSQYKLINQNSNLCMDVSGASKSAGAPIIQWTCNGGTNQRFTLKPQGSGYAIVAGNSGMCLAAASQTTPGPQILQQVCNGSALQTWQVNGLPLAALPSKWTAPIKLPLIPVAAANLPDGTVLVWSADSQLNFTPGEVTPGKTYTAIFDPATGTSKQTLVTNTGHDMFCPGIVNLPDGRVYVTGGSSSDKTSLYSSSTHAWTSGDPMNIPRAYQGSVTLSNGSVFLVGGSWNGPLGGKTGETWTSGSGWQVNSAILDDYILTNDAGGIFRADNHAWLFALSNGRVFHAGPSQAMHWFDTAGGGSVTQAGNRGSDSDAMNGNAVMYDIGKILAVGGAPSYDSSPATSDATLIDISSGTAVTTTLHSMSYQRAFNNSVVLPNGQVVVVGGQTFAQPFSDDTAVLTPELWDPTKQTFSPLVAQAVPRVYHSIALLLPDGRVLSGGGGLCGSCSTNHPNVEILTPPYLLNANGSAASRPTLSSAPAQAQPGTSIAVTASTGIKAFALMRLSSATHSINNEQRRIPVSFTVGTGGEYLLTIPSDPGVVIPGYYMLFALNANGVPSVSRTLLIP</sequence>
<dbReference type="PANTHER" id="PTHR32208:SF68">
    <property type="entry name" value="GALACTOSE OXIDASE"/>
    <property type="match status" value="1"/>
</dbReference>
<dbReference type="CDD" id="cd00161">
    <property type="entry name" value="beta-trefoil_Ricin-like"/>
    <property type="match status" value="1"/>
</dbReference>
<dbReference type="InterPro" id="IPR035992">
    <property type="entry name" value="Ricin_B-like_lectins"/>
</dbReference>
<dbReference type="InterPro" id="IPR013783">
    <property type="entry name" value="Ig-like_fold"/>
</dbReference>
<dbReference type="InterPro" id="IPR000772">
    <property type="entry name" value="Ricin_B_lectin"/>
</dbReference>
<dbReference type="EMBL" id="CAJNBK010000001">
    <property type="protein sequence ID" value="CAE6695668.1"/>
    <property type="molecule type" value="Genomic_DNA"/>
</dbReference>
<dbReference type="InterPro" id="IPR006652">
    <property type="entry name" value="Kelch_1"/>
</dbReference>
<dbReference type="CDD" id="cd02851">
    <property type="entry name" value="E_set_GO_C"/>
    <property type="match status" value="1"/>
</dbReference>
<dbReference type="SUPFAM" id="SSF50965">
    <property type="entry name" value="Galactose oxidase, central domain"/>
    <property type="match status" value="1"/>
</dbReference>
<gene>
    <name evidence="4" type="ORF">R69888_00455</name>
</gene>
<keyword evidence="5" id="KW-1185">Reference proteome</keyword>
<dbReference type="Gene3D" id="2.130.10.80">
    <property type="entry name" value="Galactose oxidase/kelch, beta-propeller"/>
    <property type="match status" value="1"/>
</dbReference>
<name>A0ABM8QGK9_9BURK</name>
<evidence type="ECO:0000313" key="4">
    <source>
        <dbReference type="EMBL" id="CAE6695668.1"/>
    </source>
</evidence>
<dbReference type="SUPFAM" id="SSF81296">
    <property type="entry name" value="E set domains"/>
    <property type="match status" value="1"/>
</dbReference>
<keyword evidence="1 2" id="KW-0732">Signal</keyword>
<dbReference type="Pfam" id="PF07250">
    <property type="entry name" value="Glyoxal_oxid_N"/>
    <property type="match status" value="1"/>
</dbReference>
<dbReference type="Gene3D" id="2.80.10.50">
    <property type="match status" value="2"/>
</dbReference>
<dbReference type="PANTHER" id="PTHR32208">
    <property type="entry name" value="SECRETED PROTEIN-RELATED"/>
    <property type="match status" value="1"/>
</dbReference>
<dbReference type="InterPro" id="IPR015202">
    <property type="entry name" value="GO-like_E_set"/>
</dbReference>
<evidence type="ECO:0000259" key="3">
    <source>
        <dbReference type="SMART" id="SM00458"/>
    </source>
</evidence>
<dbReference type="PROSITE" id="PS50231">
    <property type="entry name" value="RICIN_B_LECTIN"/>
    <property type="match status" value="1"/>
</dbReference>
<dbReference type="InterPro" id="IPR011043">
    <property type="entry name" value="Gal_Oxase/kelch_b-propeller"/>
</dbReference>
<proteinExistence type="predicted"/>
<dbReference type="SMART" id="SM00458">
    <property type="entry name" value="RICIN"/>
    <property type="match status" value="1"/>
</dbReference>
<dbReference type="InterPro" id="IPR037293">
    <property type="entry name" value="Gal_Oxidase_central_sf"/>
</dbReference>
<dbReference type="Pfam" id="PF00652">
    <property type="entry name" value="Ricin_B_lectin"/>
    <property type="match status" value="1"/>
</dbReference>
<dbReference type="Proteomes" id="UP000672526">
    <property type="component" value="Unassembled WGS sequence"/>
</dbReference>